<dbReference type="EMBL" id="UZAM01013893">
    <property type="protein sequence ID" value="VDP30719.1"/>
    <property type="molecule type" value="Genomic_DNA"/>
</dbReference>
<reference evidence="3" key="1">
    <citation type="submission" date="2016-06" db="UniProtKB">
        <authorList>
            <consortium name="WormBaseParasite"/>
        </authorList>
    </citation>
    <scope>IDENTIFICATION</scope>
</reference>
<reference evidence="1 2" key="2">
    <citation type="submission" date="2018-11" db="EMBL/GenBank/DDBJ databases">
        <authorList>
            <consortium name="Pathogen Informatics"/>
        </authorList>
    </citation>
    <scope>NUCLEOTIDE SEQUENCE [LARGE SCALE GENOMIC DNA]</scope>
</reference>
<dbReference type="WBParaSite" id="SBAD_0001066801-mRNA-1">
    <property type="protein sequence ID" value="SBAD_0001066801-mRNA-1"/>
    <property type="gene ID" value="SBAD_0001066801"/>
</dbReference>
<sequence>MMLTTAQLVKHLEPALEAGIRDVIKVVSTIKGHALNTSVFHEL</sequence>
<protein>
    <submittedName>
        <fullName evidence="3">1-deoxy-D-xylulose-5-phosphate synthase</fullName>
    </submittedName>
</protein>
<dbReference type="AlphaFoldDB" id="A0A183J356"/>
<accession>A0A183J356</accession>
<name>A0A183J356_9BILA</name>
<evidence type="ECO:0000313" key="1">
    <source>
        <dbReference type="EMBL" id="VDP30719.1"/>
    </source>
</evidence>
<evidence type="ECO:0000313" key="2">
    <source>
        <dbReference type="Proteomes" id="UP000270296"/>
    </source>
</evidence>
<gene>
    <name evidence="1" type="ORF">SBAD_LOCUS10304</name>
</gene>
<organism evidence="3">
    <name type="scientific">Soboliphyme baturini</name>
    <dbReference type="NCBI Taxonomy" id="241478"/>
    <lineage>
        <taxon>Eukaryota</taxon>
        <taxon>Metazoa</taxon>
        <taxon>Ecdysozoa</taxon>
        <taxon>Nematoda</taxon>
        <taxon>Enoplea</taxon>
        <taxon>Dorylaimia</taxon>
        <taxon>Dioctophymatida</taxon>
        <taxon>Dioctophymatoidea</taxon>
        <taxon>Soboliphymatidae</taxon>
        <taxon>Soboliphyme</taxon>
    </lineage>
</organism>
<dbReference type="Proteomes" id="UP000270296">
    <property type="component" value="Unassembled WGS sequence"/>
</dbReference>
<keyword evidence="2" id="KW-1185">Reference proteome</keyword>
<proteinExistence type="predicted"/>
<evidence type="ECO:0000313" key="3">
    <source>
        <dbReference type="WBParaSite" id="SBAD_0001066801-mRNA-1"/>
    </source>
</evidence>